<name>A0ABX6N4A6_9BURK</name>
<dbReference type="EMBL" id="CP053084">
    <property type="protein sequence ID" value="QJR29220.1"/>
    <property type="molecule type" value="Genomic_DNA"/>
</dbReference>
<feature type="transmembrane region" description="Helical" evidence="1">
    <location>
        <begin position="434"/>
        <end position="456"/>
    </location>
</feature>
<dbReference type="InterPro" id="IPR001054">
    <property type="entry name" value="A/G_cyclase"/>
</dbReference>
<feature type="transmembrane region" description="Helical" evidence="1">
    <location>
        <begin position="409"/>
        <end position="428"/>
    </location>
</feature>
<accession>A0ABX6N4A6</accession>
<dbReference type="InterPro" id="IPR050697">
    <property type="entry name" value="Adenylyl/Guanylyl_Cyclase_3/4"/>
</dbReference>
<dbReference type="InterPro" id="IPR007890">
    <property type="entry name" value="CHASE2"/>
</dbReference>
<evidence type="ECO:0000259" key="2">
    <source>
        <dbReference type="PROSITE" id="PS50125"/>
    </source>
</evidence>
<dbReference type="SUPFAM" id="SSF55073">
    <property type="entry name" value="Nucleotide cyclase"/>
    <property type="match status" value="1"/>
</dbReference>
<keyword evidence="4" id="KW-1185">Reference proteome</keyword>
<sequence length="754" mass="82583">MSKLIKSWRKIAGKAFRIGVGFSFTAVALLHVLGFAPSEVVKRLDYLVYDVRLRAEAQLPELDPRIVIVDIDEQSLSEVGRWPWSRDVVAKLVVELTDRLGAAAVGFDIVFAEPQQSDALLALDTIIENKPALRSQLQEMRSGIQAQFDRDAQLAQVLADRPVVLGYYLNQDPTALSGALPPALFKKSQLGELTLDSTSWQGYGGNIPVLQKNAEGGYFNPIVDEDGTVRSIPLLAQFNDAYYQSFALGTLRRALGNPQVIPVFPEGVPDDYGAVELIALRSPEVELDIPVERGLLTRVHFRAKGGPNAGGYRYVSAADVLAGTLKPEDIEGRIVLIGTTAPGLLDLRSTPVNPAYPGVEVHANVISGMLDSIYKLRPEYSQGLLFITVLAVGFVLSVMMPILSATWSLLVALAVLVASVAVNSLLYFQAGLVLPVAVVLLLVLAIFMFDVAYGYLAESRSKRQMVDLFGEYVAPELVSEMAADPTRYSMEGESRELTVLFSDVRGFTTISESLKPNELREYINEYLTVMSEIIRSHRGTLDKYIGDAIMAFWGAPIADAEHAELATKAAIAMQEEAVRLNERLLARNWPTLAIGVGVNTGQMRVGDMGSKIRRAYTVMGDAVNLGSRLEGITKTYGVGVIVGPQTKAAVPGMVFQELDAVKVKGKNEPVSIYAPLGERTVLTQASLDQLEQWNRFLKAFRAQQWLPAREQLAGLQGSLVTNPTLHALYENRIAYFELNPPPDNWDGVTQFDTK</sequence>
<dbReference type="RefSeq" id="WP_171098489.1">
    <property type="nucleotide sequence ID" value="NZ_CP053084.1"/>
</dbReference>
<proteinExistence type="predicted"/>
<dbReference type="SMART" id="SM01080">
    <property type="entry name" value="CHASE2"/>
    <property type="match status" value="1"/>
</dbReference>
<evidence type="ECO:0000256" key="1">
    <source>
        <dbReference type="SAM" id="Phobius"/>
    </source>
</evidence>
<dbReference type="PROSITE" id="PS50125">
    <property type="entry name" value="GUANYLATE_CYCLASE_2"/>
    <property type="match status" value="1"/>
</dbReference>
<gene>
    <name evidence="3" type="ORF">HKT17_05600</name>
</gene>
<reference evidence="3 4" key="1">
    <citation type="submission" date="2020-05" db="EMBL/GenBank/DDBJ databases">
        <title>Compete genome of Limnobacter sp. SAORIC-580.</title>
        <authorList>
            <person name="Song J."/>
            <person name="Cho J.-C."/>
        </authorList>
    </citation>
    <scope>NUCLEOTIDE SEQUENCE [LARGE SCALE GENOMIC DNA]</scope>
    <source>
        <strain evidence="3 4">SAORIC-580</strain>
    </source>
</reference>
<dbReference type="Pfam" id="PF05226">
    <property type="entry name" value="CHASE2"/>
    <property type="match status" value="1"/>
</dbReference>
<evidence type="ECO:0000313" key="4">
    <source>
        <dbReference type="Proteomes" id="UP000501130"/>
    </source>
</evidence>
<dbReference type="SMART" id="SM00044">
    <property type="entry name" value="CYCc"/>
    <property type="match status" value="1"/>
</dbReference>
<evidence type="ECO:0000313" key="3">
    <source>
        <dbReference type="EMBL" id="QJR29220.1"/>
    </source>
</evidence>
<dbReference type="PANTHER" id="PTHR43081">
    <property type="entry name" value="ADENYLATE CYCLASE, TERMINAL-DIFFERENTIATION SPECIFIC-RELATED"/>
    <property type="match status" value="1"/>
</dbReference>
<protein>
    <submittedName>
        <fullName evidence="3">Adenylate/guanylate cyclase domain-containing protein</fullName>
    </submittedName>
</protein>
<keyword evidence="1" id="KW-0812">Transmembrane</keyword>
<keyword evidence="1" id="KW-1133">Transmembrane helix</keyword>
<dbReference type="Pfam" id="PF00211">
    <property type="entry name" value="Guanylate_cyc"/>
    <property type="match status" value="1"/>
</dbReference>
<dbReference type="CDD" id="cd07302">
    <property type="entry name" value="CHD"/>
    <property type="match status" value="1"/>
</dbReference>
<feature type="domain" description="Guanylate cyclase" evidence="2">
    <location>
        <begin position="498"/>
        <end position="630"/>
    </location>
</feature>
<dbReference type="Proteomes" id="UP000501130">
    <property type="component" value="Chromosome"/>
</dbReference>
<feature type="transmembrane region" description="Helical" evidence="1">
    <location>
        <begin position="383"/>
        <end position="402"/>
    </location>
</feature>
<organism evidence="3 4">
    <name type="scientific">Limnobacter profundi</name>
    <dbReference type="NCBI Taxonomy" id="2732163"/>
    <lineage>
        <taxon>Bacteria</taxon>
        <taxon>Pseudomonadati</taxon>
        <taxon>Pseudomonadota</taxon>
        <taxon>Betaproteobacteria</taxon>
        <taxon>Burkholderiales</taxon>
        <taxon>Burkholderiaceae</taxon>
        <taxon>Limnobacter</taxon>
    </lineage>
</organism>
<dbReference type="InterPro" id="IPR029787">
    <property type="entry name" value="Nucleotide_cyclase"/>
</dbReference>
<dbReference type="Gene3D" id="3.30.70.1230">
    <property type="entry name" value="Nucleotide cyclase"/>
    <property type="match status" value="1"/>
</dbReference>
<keyword evidence="1" id="KW-0472">Membrane</keyword>
<dbReference type="PANTHER" id="PTHR43081:SF1">
    <property type="entry name" value="ADENYLATE CYCLASE, TERMINAL-DIFFERENTIATION SPECIFIC"/>
    <property type="match status" value="1"/>
</dbReference>